<comment type="function">
    <text evidence="2">An aminoacyl-tRNA editing enzyme that deacylates mischarged D-aminoacyl-tRNAs. Also deacylates mischarged glycyl-tRNA(Ala), protecting cells against glycine mischarging by AlaRS. Acts via tRNA-based rather than protein-based catalysis; rejects L-amino acids rather than detecting D-amino acids in the active site. By recycling D-aminoacyl-tRNA to D-amino acids and free tRNA molecules, this enzyme counteracts the toxicity associated with the formation of D-aminoacyl-tRNA entities in vivo and helps enforce protein L-homochirality.</text>
</comment>
<dbReference type="EC" id="3.1.1.96" evidence="2"/>
<dbReference type="GO" id="GO:0106026">
    <property type="term" value="F:Gly-tRNA(Ala) deacylase activity"/>
    <property type="evidence" value="ECO:0007669"/>
    <property type="project" value="UniProtKB-UniRule"/>
</dbReference>
<dbReference type="Pfam" id="PF02580">
    <property type="entry name" value="Tyr_Deacylase"/>
    <property type="match status" value="1"/>
</dbReference>
<dbReference type="InterPro" id="IPR023509">
    <property type="entry name" value="DTD-like_sf"/>
</dbReference>
<protein>
    <recommendedName>
        <fullName evidence="2">D-aminoacyl-tRNA deacylase</fullName>
        <shortName evidence="2">DTD</shortName>
        <ecNumber evidence="2">3.1.1.96</ecNumber>
    </recommendedName>
    <alternativeName>
        <fullName evidence="2">Gly-tRNA(Ala) deacylase</fullName>
        <ecNumber evidence="2">3.1.1.-</ecNumber>
    </alternativeName>
</protein>
<keyword evidence="2" id="KW-0694">RNA-binding</keyword>
<dbReference type="SUPFAM" id="SSF69500">
    <property type="entry name" value="DTD-like"/>
    <property type="match status" value="1"/>
</dbReference>
<accession>A0A7D5Z8M7</accession>
<evidence type="ECO:0000313" key="3">
    <source>
        <dbReference type="EMBL" id="QLI80465.1"/>
    </source>
</evidence>
<keyword evidence="2 3" id="KW-0378">Hydrolase</keyword>
<dbReference type="PANTHER" id="PTHR10472:SF5">
    <property type="entry name" value="D-AMINOACYL-TRNA DEACYLASE 1"/>
    <property type="match status" value="1"/>
</dbReference>
<dbReference type="FunFam" id="3.50.80.10:FF:000001">
    <property type="entry name" value="D-aminoacyl-tRNA deacylase"/>
    <property type="match status" value="1"/>
</dbReference>
<dbReference type="Gene3D" id="3.50.80.10">
    <property type="entry name" value="D-tyrosyl-tRNA(Tyr) deacylase"/>
    <property type="match status" value="1"/>
</dbReference>
<dbReference type="RefSeq" id="WP_180307605.1">
    <property type="nucleotide sequence ID" value="NZ_CP058952.1"/>
</dbReference>
<organism evidence="3 4">
    <name type="scientific">Chitinibacter fontanus</name>
    <dbReference type="NCBI Taxonomy" id="1737446"/>
    <lineage>
        <taxon>Bacteria</taxon>
        <taxon>Pseudomonadati</taxon>
        <taxon>Pseudomonadota</taxon>
        <taxon>Betaproteobacteria</taxon>
        <taxon>Neisseriales</taxon>
        <taxon>Chitinibacteraceae</taxon>
        <taxon>Chitinibacter</taxon>
    </lineage>
</organism>
<dbReference type="PANTHER" id="PTHR10472">
    <property type="entry name" value="D-TYROSYL-TRNA TYR DEACYLASE"/>
    <property type="match status" value="1"/>
</dbReference>
<evidence type="ECO:0000256" key="2">
    <source>
        <dbReference type="HAMAP-Rule" id="MF_00518"/>
    </source>
</evidence>
<reference evidence="3 4" key="1">
    <citation type="journal article" date="2016" name="Int. J. Syst. Evol. Microbiol.">
        <title>Chitinibacter fontanus sp. nov., isolated from a spring.</title>
        <authorList>
            <person name="Sheu S.Y."/>
            <person name="Li Y.S."/>
            <person name="Young C.C."/>
            <person name="Chen W.M."/>
        </authorList>
    </citation>
    <scope>NUCLEOTIDE SEQUENCE [LARGE SCALE GENOMIC DNA]</scope>
    <source>
        <strain evidence="3 4">STM-7</strain>
    </source>
</reference>
<keyword evidence="2" id="KW-0963">Cytoplasm</keyword>
<dbReference type="KEGG" id="cfon:HZU75_02315"/>
<dbReference type="Proteomes" id="UP000510822">
    <property type="component" value="Chromosome"/>
</dbReference>
<feature type="short sequence motif" description="Gly-cisPro motif, important for rejection of L-amino acids" evidence="2">
    <location>
        <begin position="138"/>
        <end position="139"/>
    </location>
</feature>
<comment type="domain">
    <text evidence="2">A Gly-cisPro motif from one monomer fits into the active site of the other monomer to allow specific chiral rejection of L-amino acids.</text>
</comment>
<keyword evidence="4" id="KW-1185">Reference proteome</keyword>
<dbReference type="GO" id="GO:0000049">
    <property type="term" value="F:tRNA binding"/>
    <property type="evidence" value="ECO:0007669"/>
    <property type="project" value="UniProtKB-UniRule"/>
</dbReference>
<comment type="subunit">
    <text evidence="2">Homodimer.</text>
</comment>
<name>A0A7D5Z8M7_9NEIS</name>
<comment type="similarity">
    <text evidence="1 2">Belongs to the DTD family.</text>
</comment>
<dbReference type="EMBL" id="CP058952">
    <property type="protein sequence ID" value="QLI80465.1"/>
    <property type="molecule type" value="Genomic_DNA"/>
</dbReference>
<gene>
    <name evidence="2" type="primary">dtd</name>
    <name evidence="3" type="ORF">HZU75_02315</name>
</gene>
<proteinExistence type="inferred from homology"/>
<dbReference type="InterPro" id="IPR003732">
    <property type="entry name" value="Daa-tRNA_deacyls_DTD"/>
</dbReference>
<dbReference type="HAMAP" id="MF_00518">
    <property type="entry name" value="Deacylase_Dtd"/>
    <property type="match status" value="1"/>
</dbReference>
<dbReference type="GO" id="GO:0019478">
    <property type="term" value="P:D-amino acid catabolic process"/>
    <property type="evidence" value="ECO:0007669"/>
    <property type="project" value="UniProtKB-UniRule"/>
</dbReference>
<comment type="catalytic activity">
    <reaction evidence="2">
        <text>glycyl-tRNA(Ala) + H2O = tRNA(Ala) + glycine + H(+)</text>
        <dbReference type="Rhea" id="RHEA:53744"/>
        <dbReference type="Rhea" id="RHEA-COMP:9657"/>
        <dbReference type="Rhea" id="RHEA-COMP:13640"/>
        <dbReference type="ChEBI" id="CHEBI:15377"/>
        <dbReference type="ChEBI" id="CHEBI:15378"/>
        <dbReference type="ChEBI" id="CHEBI:57305"/>
        <dbReference type="ChEBI" id="CHEBI:78442"/>
        <dbReference type="ChEBI" id="CHEBI:78522"/>
    </reaction>
</comment>
<dbReference type="GO" id="GO:0051500">
    <property type="term" value="F:D-tyrosyl-tRNA(Tyr) deacylase activity"/>
    <property type="evidence" value="ECO:0007669"/>
    <property type="project" value="TreeGrafter"/>
</dbReference>
<dbReference type="GO" id="GO:0043908">
    <property type="term" value="F:Ser(Gly)-tRNA(Ala) hydrolase activity"/>
    <property type="evidence" value="ECO:0007669"/>
    <property type="project" value="UniProtKB-UniRule"/>
</dbReference>
<dbReference type="GO" id="GO:0005737">
    <property type="term" value="C:cytoplasm"/>
    <property type="evidence" value="ECO:0007669"/>
    <property type="project" value="UniProtKB-SubCell"/>
</dbReference>
<comment type="subcellular location">
    <subcellularLocation>
        <location evidence="2">Cytoplasm</location>
    </subcellularLocation>
</comment>
<comment type="catalytic activity">
    <reaction evidence="2">
        <text>a D-aminoacyl-tRNA + H2O = a tRNA + a D-alpha-amino acid + H(+)</text>
        <dbReference type="Rhea" id="RHEA:13953"/>
        <dbReference type="Rhea" id="RHEA-COMP:10123"/>
        <dbReference type="Rhea" id="RHEA-COMP:10124"/>
        <dbReference type="ChEBI" id="CHEBI:15377"/>
        <dbReference type="ChEBI" id="CHEBI:15378"/>
        <dbReference type="ChEBI" id="CHEBI:59871"/>
        <dbReference type="ChEBI" id="CHEBI:78442"/>
        <dbReference type="ChEBI" id="CHEBI:79333"/>
        <dbReference type="EC" id="3.1.1.96"/>
    </reaction>
</comment>
<keyword evidence="2" id="KW-0820">tRNA-binding</keyword>
<dbReference type="AlphaFoldDB" id="A0A7D5Z8M7"/>
<dbReference type="NCBIfam" id="TIGR00256">
    <property type="entry name" value="D-aminoacyl-tRNA deacylase"/>
    <property type="match status" value="1"/>
</dbReference>
<evidence type="ECO:0000313" key="4">
    <source>
        <dbReference type="Proteomes" id="UP000510822"/>
    </source>
</evidence>
<sequence length="150" mass="15943">MRVLIQRVNHAKVEVANQIVGQIGAGLLLLVGISHEDSAADIQYLVGKIANLRIFDDENGVMNRSLCDVSGEVLAVSQFTLYASCKKGNRPSWSAAAPGAVSEPLFGQFVAALSEKIAQPVATGQFGADMQVSLCNNGPVTIWLDSKQTD</sequence>
<dbReference type="CDD" id="cd00563">
    <property type="entry name" value="Dtyr_deacylase"/>
    <property type="match status" value="1"/>
</dbReference>
<dbReference type="EC" id="3.1.1.-" evidence="2"/>
<evidence type="ECO:0000256" key="1">
    <source>
        <dbReference type="ARBA" id="ARBA00009673"/>
    </source>
</evidence>